<reference evidence="1 2" key="1">
    <citation type="journal article" date="2019" name="Int. J. Syst. Evol. Microbiol.">
        <title>The Global Catalogue of Microorganisms (GCM) 10K type strain sequencing project: providing services to taxonomists for standard genome sequencing and annotation.</title>
        <authorList>
            <consortium name="The Broad Institute Genomics Platform"/>
            <consortium name="The Broad Institute Genome Sequencing Center for Infectious Disease"/>
            <person name="Wu L."/>
            <person name="Ma J."/>
        </authorList>
    </citation>
    <scope>NUCLEOTIDE SEQUENCE [LARGE SCALE GENOMIC DNA]</scope>
    <source>
        <strain evidence="1 2">JCM 12696</strain>
    </source>
</reference>
<protein>
    <submittedName>
        <fullName evidence="1">Uncharacterized protein</fullName>
    </submittedName>
</protein>
<dbReference type="Proteomes" id="UP001501371">
    <property type="component" value="Unassembled WGS sequence"/>
</dbReference>
<name>A0ABN1UXA2_9ACTN</name>
<comment type="caution">
    <text evidence="1">The sequence shown here is derived from an EMBL/GenBank/DDBJ whole genome shotgun (WGS) entry which is preliminary data.</text>
</comment>
<dbReference type="EMBL" id="BAAAKV010000022">
    <property type="protein sequence ID" value="GAA1169278.1"/>
    <property type="molecule type" value="Genomic_DNA"/>
</dbReference>
<proteinExistence type="predicted"/>
<gene>
    <name evidence="1" type="ORF">GCM10009654_28140</name>
</gene>
<organism evidence="1 2">
    <name type="scientific">Streptomyces hebeiensis</name>
    <dbReference type="NCBI Taxonomy" id="229486"/>
    <lineage>
        <taxon>Bacteria</taxon>
        <taxon>Bacillati</taxon>
        <taxon>Actinomycetota</taxon>
        <taxon>Actinomycetes</taxon>
        <taxon>Kitasatosporales</taxon>
        <taxon>Streptomycetaceae</taxon>
        <taxon>Streptomyces</taxon>
    </lineage>
</organism>
<accession>A0ABN1UXA2</accession>
<sequence length="79" mass="9135">MIEFGRVGKILAGDDVGKYVKVQELPDDPPSFLVLMAHDQGFLRGCGDYWVEDYESLKGFFSESQWEVEWLECDTREVK</sequence>
<evidence type="ECO:0000313" key="1">
    <source>
        <dbReference type="EMBL" id="GAA1169278.1"/>
    </source>
</evidence>
<keyword evidence="2" id="KW-1185">Reference proteome</keyword>
<evidence type="ECO:0000313" key="2">
    <source>
        <dbReference type="Proteomes" id="UP001501371"/>
    </source>
</evidence>